<dbReference type="RefSeq" id="WP_346823783.1">
    <property type="nucleotide sequence ID" value="NZ_JBDKWZ010000018.1"/>
</dbReference>
<protein>
    <recommendedName>
        <fullName evidence="13">8-oxo-dGTP diphosphatase</fullName>
        <ecNumber evidence="12">3.6.1.55</ecNumber>
    </recommendedName>
    <alternativeName>
        <fullName evidence="16">7,8-dihydro-8-oxoguanine-triphosphatase</fullName>
    </alternativeName>
    <alternativeName>
        <fullName evidence="15">Mutator protein MutT</fullName>
    </alternativeName>
    <alternativeName>
        <fullName evidence="14">dGTP pyrophosphohydrolase</fullName>
    </alternativeName>
</protein>
<evidence type="ECO:0000256" key="11">
    <source>
        <dbReference type="ARBA" id="ARBA00036904"/>
    </source>
</evidence>
<dbReference type="SUPFAM" id="SSF55811">
    <property type="entry name" value="Nudix"/>
    <property type="match status" value="1"/>
</dbReference>
<evidence type="ECO:0000256" key="15">
    <source>
        <dbReference type="ARBA" id="ARBA00041979"/>
    </source>
</evidence>
<dbReference type="InterPro" id="IPR015797">
    <property type="entry name" value="NUDIX_hydrolase-like_dom_sf"/>
</dbReference>
<dbReference type="GO" id="GO:0008413">
    <property type="term" value="F:8-oxo-7,8-dihydroguanosine triphosphate pyrophosphatase activity"/>
    <property type="evidence" value="ECO:0007669"/>
    <property type="project" value="TreeGrafter"/>
</dbReference>
<evidence type="ECO:0000256" key="4">
    <source>
        <dbReference type="ARBA" id="ARBA00022705"/>
    </source>
</evidence>
<keyword evidence="19" id="KW-1185">Reference proteome</keyword>
<gene>
    <name evidence="18" type="ORF">AAG747_23975</name>
</gene>
<sequence length="134" mass="15949">MSNKIIIVTCAIIEYEGKVLVAQRSETMAHPLQWEFPGGKLHTRELPEKCIVREIMEELQLSFSIRYRLHSCEYDYGHKQIRLLPFVGTCTHKEVKLLEHKRIKWLEREELRHLDWCKADIPVLEQYLSTRSSK</sequence>
<comment type="catalytic activity">
    <reaction evidence="11">
        <text>8-oxo-GTP + H2O = 8-oxo-GMP + diphosphate + H(+)</text>
        <dbReference type="Rhea" id="RHEA:67616"/>
        <dbReference type="ChEBI" id="CHEBI:15377"/>
        <dbReference type="ChEBI" id="CHEBI:15378"/>
        <dbReference type="ChEBI" id="CHEBI:33019"/>
        <dbReference type="ChEBI" id="CHEBI:143553"/>
        <dbReference type="ChEBI" id="CHEBI:145694"/>
    </reaction>
</comment>
<dbReference type="GO" id="GO:0044716">
    <property type="term" value="F:8-oxo-GDP phosphatase activity"/>
    <property type="evidence" value="ECO:0007669"/>
    <property type="project" value="TreeGrafter"/>
</dbReference>
<keyword evidence="6" id="KW-0227">DNA damage</keyword>
<dbReference type="PROSITE" id="PS51462">
    <property type="entry name" value="NUDIX"/>
    <property type="match status" value="1"/>
</dbReference>
<dbReference type="GO" id="GO:0046872">
    <property type="term" value="F:metal ion binding"/>
    <property type="evidence" value="ECO:0007669"/>
    <property type="project" value="UniProtKB-KW"/>
</dbReference>
<organism evidence="18 19">
    <name type="scientific">Rapidithrix thailandica</name>
    <dbReference type="NCBI Taxonomy" id="413964"/>
    <lineage>
        <taxon>Bacteria</taxon>
        <taxon>Pseudomonadati</taxon>
        <taxon>Bacteroidota</taxon>
        <taxon>Cytophagia</taxon>
        <taxon>Cytophagales</taxon>
        <taxon>Flammeovirgaceae</taxon>
        <taxon>Rapidithrix</taxon>
    </lineage>
</organism>
<dbReference type="Proteomes" id="UP001403385">
    <property type="component" value="Unassembled WGS sequence"/>
</dbReference>
<evidence type="ECO:0000256" key="5">
    <source>
        <dbReference type="ARBA" id="ARBA00022723"/>
    </source>
</evidence>
<evidence type="ECO:0000256" key="3">
    <source>
        <dbReference type="ARBA" id="ARBA00022457"/>
    </source>
</evidence>
<evidence type="ECO:0000256" key="14">
    <source>
        <dbReference type="ARBA" id="ARBA00041592"/>
    </source>
</evidence>
<evidence type="ECO:0000313" key="19">
    <source>
        <dbReference type="Proteomes" id="UP001403385"/>
    </source>
</evidence>
<dbReference type="AlphaFoldDB" id="A0AAW9SJV6"/>
<evidence type="ECO:0000313" key="18">
    <source>
        <dbReference type="EMBL" id="MEN7551001.1"/>
    </source>
</evidence>
<name>A0AAW9SJV6_9BACT</name>
<dbReference type="PANTHER" id="PTHR47707:SF1">
    <property type="entry name" value="NUDIX HYDROLASE FAMILY PROTEIN"/>
    <property type="match status" value="1"/>
</dbReference>
<comment type="caution">
    <text evidence="18">The sequence shown here is derived from an EMBL/GenBank/DDBJ whole genome shotgun (WGS) entry which is preliminary data.</text>
</comment>
<evidence type="ECO:0000256" key="6">
    <source>
        <dbReference type="ARBA" id="ARBA00022763"/>
    </source>
</evidence>
<keyword evidence="3" id="KW-0515">Mutator protein</keyword>
<dbReference type="InterPro" id="IPR047127">
    <property type="entry name" value="MutT-like"/>
</dbReference>
<reference evidence="18 19" key="1">
    <citation type="submission" date="2024-04" db="EMBL/GenBank/DDBJ databases">
        <title>Novel genus in family Flammeovirgaceae.</title>
        <authorList>
            <person name="Nguyen T.H."/>
            <person name="Vuong T.Q."/>
            <person name="Le H."/>
            <person name="Kim S.-G."/>
        </authorList>
    </citation>
    <scope>NUCLEOTIDE SEQUENCE [LARGE SCALE GENOMIC DNA]</scope>
    <source>
        <strain evidence="18 19">JCM 23209</strain>
    </source>
</reference>
<dbReference type="PANTHER" id="PTHR47707">
    <property type="entry name" value="8-OXO-DGTP DIPHOSPHATASE"/>
    <property type="match status" value="1"/>
</dbReference>
<feature type="domain" description="Nudix hydrolase" evidence="17">
    <location>
        <begin position="3"/>
        <end position="128"/>
    </location>
</feature>
<dbReference type="GO" id="GO:0006281">
    <property type="term" value="P:DNA repair"/>
    <property type="evidence" value="ECO:0007669"/>
    <property type="project" value="UniProtKB-KW"/>
</dbReference>
<keyword evidence="5" id="KW-0479">Metal-binding</keyword>
<dbReference type="Gene3D" id="3.90.79.10">
    <property type="entry name" value="Nucleoside Triphosphate Pyrophosphohydrolase"/>
    <property type="match status" value="1"/>
</dbReference>
<evidence type="ECO:0000256" key="8">
    <source>
        <dbReference type="ARBA" id="ARBA00022842"/>
    </source>
</evidence>
<dbReference type="InterPro" id="IPR000086">
    <property type="entry name" value="NUDIX_hydrolase_dom"/>
</dbReference>
<evidence type="ECO:0000256" key="16">
    <source>
        <dbReference type="ARBA" id="ARBA00042798"/>
    </source>
</evidence>
<dbReference type="CDD" id="cd03425">
    <property type="entry name" value="NUDIX_MutT_NudA_like"/>
    <property type="match status" value="1"/>
</dbReference>
<dbReference type="EC" id="3.6.1.55" evidence="12"/>
<evidence type="ECO:0000256" key="13">
    <source>
        <dbReference type="ARBA" id="ARBA00040794"/>
    </source>
</evidence>
<evidence type="ECO:0000259" key="17">
    <source>
        <dbReference type="PROSITE" id="PS51462"/>
    </source>
</evidence>
<dbReference type="GO" id="GO:0044715">
    <property type="term" value="F:8-oxo-dGDP phosphatase activity"/>
    <property type="evidence" value="ECO:0007669"/>
    <property type="project" value="TreeGrafter"/>
</dbReference>
<keyword evidence="4" id="KW-0235">DNA replication</keyword>
<dbReference type="EMBL" id="JBDKWZ010000018">
    <property type="protein sequence ID" value="MEN7551001.1"/>
    <property type="molecule type" value="Genomic_DNA"/>
</dbReference>
<evidence type="ECO:0000256" key="9">
    <source>
        <dbReference type="ARBA" id="ARBA00023204"/>
    </source>
</evidence>
<comment type="catalytic activity">
    <reaction evidence="10">
        <text>8-oxo-dGTP + H2O = 8-oxo-dGMP + diphosphate + H(+)</text>
        <dbReference type="Rhea" id="RHEA:31575"/>
        <dbReference type="ChEBI" id="CHEBI:15377"/>
        <dbReference type="ChEBI" id="CHEBI:15378"/>
        <dbReference type="ChEBI" id="CHEBI:33019"/>
        <dbReference type="ChEBI" id="CHEBI:63224"/>
        <dbReference type="ChEBI" id="CHEBI:77896"/>
        <dbReference type="EC" id="3.6.1.55"/>
    </reaction>
</comment>
<proteinExistence type="inferred from homology"/>
<evidence type="ECO:0000256" key="1">
    <source>
        <dbReference type="ARBA" id="ARBA00001946"/>
    </source>
</evidence>
<evidence type="ECO:0000256" key="7">
    <source>
        <dbReference type="ARBA" id="ARBA00022801"/>
    </source>
</evidence>
<dbReference type="GO" id="GO:0035539">
    <property type="term" value="F:8-oxo-7,8-dihydrodeoxyguanosine triphosphate pyrophosphatase activity"/>
    <property type="evidence" value="ECO:0007669"/>
    <property type="project" value="UniProtKB-EC"/>
</dbReference>
<keyword evidence="7 18" id="KW-0378">Hydrolase</keyword>
<accession>A0AAW9SJV6</accession>
<evidence type="ECO:0000256" key="12">
    <source>
        <dbReference type="ARBA" id="ARBA00038905"/>
    </source>
</evidence>
<keyword evidence="9" id="KW-0234">DNA repair</keyword>
<comment type="cofactor">
    <cofactor evidence="1">
        <name>Mg(2+)</name>
        <dbReference type="ChEBI" id="CHEBI:18420"/>
    </cofactor>
</comment>
<evidence type="ECO:0000256" key="2">
    <source>
        <dbReference type="ARBA" id="ARBA00005582"/>
    </source>
</evidence>
<dbReference type="Pfam" id="PF00293">
    <property type="entry name" value="NUDIX"/>
    <property type="match status" value="1"/>
</dbReference>
<evidence type="ECO:0000256" key="10">
    <source>
        <dbReference type="ARBA" id="ARBA00035861"/>
    </source>
</evidence>
<dbReference type="GO" id="GO:0006260">
    <property type="term" value="P:DNA replication"/>
    <property type="evidence" value="ECO:0007669"/>
    <property type="project" value="UniProtKB-KW"/>
</dbReference>
<keyword evidence="8" id="KW-0460">Magnesium</keyword>
<comment type="similarity">
    <text evidence="2">Belongs to the Nudix hydrolase family.</text>
</comment>